<protein>
    <submittedName>
        <fullName evidence="1">Uncharacterized protein</fullName>
    </submittedName>
</protein>
<evidence type="ECO:0000313" key="2">
    <source>
        <dbReference type="Proteomes" id="UP000243975"/>
    </source>
</evidence>
<gene>
    <name evidence="1" type="ORF">Ccrd_005555</name>
</gene>
<reference evidence="1 2" key="1">
    <citation type="journal article" date="2016" name="Sci. Rep.">
        <title>The genome sequence of the outbreeding globe artichoke constructed de novo incorporating a phase-aware low-pass sequencing strategy of F1 progeny.</title>
        <authorList>
            <person name="Scaglione D."/>
            <person name="Reyes-Chin-Wo S."/>
            <person name="Acquadro A."/>
            <person name="Froenicke L."/>
            <person name="Portis E."/>
            <person name="Beitel C."/>
            <person name="Tirone M."/>
            <person name="Mauro R."/>
            <person name="Lo Monaco A."/>
            <person name="Mauromicale G."/>
            <person name="Faccioli P."/>
            <person name="Cattivelli L."/>
            <person name="Rieseberg L."/>
            <person name="Michelmore R."/>
            <person name="Lanteri S."/>
        </authorList>
    </citation>
    <scope>NUCLEOTIDE SEQUENCE [LARGE SCALE GENOMIC DNA]</scope>
    <source>
        <strain evidence="1">2C</strain>
    </source>
</reference>
<keyword evidence="2" id="KW-1185">Reference proteome</keyword>
<proteinExistence type="predicted"/>
<dbReference type="AlphaFoldDB" id="A0A103XKF5"/>
<accession>A0A103XKF5</accession>
<dbReference type="Proteomes" id="UP000243975">
    <property type="component" value="Unassembled WGS sequence"/>
</dbReference>
<name>A0A103XKF5_CYNCS</name>
<dbReference type="OMA" id="RRDDITC"/>
<organism evidence="1 2">
    <name type="scientific">Cynara cardunculus var. scolymus</name>
    <name type="common">Globe artichoke</name>
    <name type="synonym">Cynara scolymus</name>
    <dbReference type="NCBI Taxonomy" id="59895"/>
    <lineage>
        <taxon>Eukaryota</taxon>
        <taxon>Viridiplantae</taxon>
        <taxon>Streptophyta</taxon>
        <taxon>Embryophyta</taxon>
        <taxon>Tracheophyta</taxon>
        <taxon>Spermatophyta</taxon>
        <taxon>Magnoliopsida</taxon>
        <taxon>eudicotyledons</taxon>
        <taxon>Gunneridae</taxon>
        <taxon>Pentapetalae</taxon>
        <taxon>asterids</taxon>
        <taxon>campanulids</taxon>
        <taxon>Asterales</taxon>
        <taxon>Asteraceae</taxon>
        <taxon>Carduoideae</taxon>
        <taxon>Cardueae</taxon>
        <taxon>Carduinae</taxon>
        <taxon>Cynara</taxon>
    </lineage>
</organism>
<dbReference type="Gramene" id="KVH92416">
    <property type="protein sequence ID" value="KVH92416"/>
    <property type="gene ID" value="Ccrd_005555"/>
</dbReference>
<evidence type="ECO:0000313" key="1">
    <source>
        <dbReference type="EMBL" id="KVH92416.1"/>
    </source>
</evidence>
<dbReference type="EMBL" id="LEKV01004819">
    <property type="protein sequence ID" value="KVH92416.1"/>
    <property type="molecule type" value="Genomic_DNA"/>
</dbReference>
<sequence length="126" mass="14140">MEATVFFCRRSSSTFAAFFTASLEFDEPSRTTIASTIRRAARWPLVVILFKGNNLLEYEEKATIDRRSEDERDEMINLIARFIICSFSLDIFPLTSTTVTKSMGALPCVFSGITGAFALRTIAYVS</sequence>
<comment type="caution">
    <text evidence="1">The sequence shown here is derived from an EMBL/GenBank/DDBJ whole genome shotgun (WGS) entry which is preliminary data.</text>
</comment>